<reference evidence="6 7" key="1">
    <citation type="submission" date="2020-04" db="EMBL/GenBank/DDBJ databases">
        <authorList>
            <person name="Basu S."/>
            <person name="Maruthanayagam V."/>
            <person name="Chakraborty S."/>
            <person name="Pramanik A."/>
            <person name="Mukherjee J."/>
            <person name="Brink B."/>
        </authorList>
    </citation>
    <scope>NUCLEOTIDE SEQUENCE [LARGE SCALE GENOMIC DNA]</scope>
    <source>
        <strain evidence="6 7">AP17</strain>
    </source>
</reference>
<evidence type="ECO:0000256" key="2">
    <source>
        <dbReference type="ARBA" id="ARBA00022448"/>
    </source>
</evidence>
<dbReference type="Proteomes" id="UP000500857">
    <property type="component" value="Chromosome"/>
</dbReference>
<sequence>MAENLTVQVKDLTVYRGNYLALRDISFELPAGTNTAVVGPNGAGKSTLVQSILGLIPRATGTVEIIGRSPEKLGGLRSRIGYVPQNFKFDRTFPISVAEFVGLGWKKRGKSRQKLAILDKLPWKQDPQKIAAVENALQRVDADRLKERAIGQLSGGQLKRILLAYCLVTPKDLLVLDEALAGVDLQGESDFYRLLEELKREQNWTILQISHDLDMVNRHCDRVLCLNQTIVCSGHPDIALHPDNLLATYGPEFARYRHHH</sequence>
<evidence type="ECO:0000256" key="4">
    <source>
        <dbReference type="ARBA" id="ARBA00022840"/>
    </source>
</evidence>
<keyword evidence="7" id="KW-1185">Reference proteome</keyword>
<gene>
    <name evidence="6" type="ORF">HCG48_22010</name>
</gene>
<dbReference type="CDD" id="cd03235">
    <property type="entry name" value="ABC_Metallic_Cations"/>
    <property type="match status" value="1"/>
</dbReference>
<dbReference type="Gene3D" id="3.40.50.300">
    <property type="entry name" value="P-loop containing nucleotide triphosphate hydrolases"/>
    <property type="match status" value="1"/>
</dbReference>
<organism evidence="6 7">
    <name type="scientific">Oxynema aestuarii AP17</name>
    <dbReference type="NCBI Taxonomy" id="2064643"/>
    <lineage>
        <taxon>Bacteria</taxon>
        <taxon>Bacillati</taxon>
        <taxon>Cyanobacteriota</taxon>
        <taxon>Cyanophyceae</taxon>
        <taxon>Oscillatoriophycideae</taxon>
        <taxon>Oscillatoriales</taxon>
        <taxon>Oscillatoriaceae</taxon>
        <taxon>Oxynema</taxon>
        <taxon>Oxynema aestuarii</taxon>
    </lineage>
</organism>
<dbReference type="SUPFAM" id="SSF52540">
    <property type="entry name" value="P-loop containing nucleoside triphosphate hydrolases"/>
    <property type="match status" value="1"/>
</dbReference>
<dbReference type="SMART" id="SM00382">
    <property type="entry name" value="AAA"/>
    <property type="match status" value="1"/>
</dbReference>
<evidence type="ECO:0000256" key="1">
    <source>
        <dbReference type="ARBA" id="ARBA00005417"/>
    </source>
</evidence>
<accession>A0A6H1U4T5</accession>
<name>A0A6H1U4T5_9CYAN</name>
<evidence type="ECO:0000259" key="5">
    <source>
        <dbReference type="PROSITE" id="PS50893"/>
    </source>
</evidence>
<dbReference type="EMBL" id="CP051167">
    <property type="protein sequence ID" value="QIZ73882.1"/>
    <property type="molecule type" value="Genomic_DNA"/>
</dbReference>
<dbReference type="InterPro" id="IPR003593">
    <property type="entry name" value="AAA+_ATPase"/>
</dbReference>
<evidence type="ECO:0000256" key="3">
    <source>
        <dbReference type="ARBA" id="ARBA00022741"/>
    </source>
</evidence>
<dbReference type="PROSITE" id="PS50893">
    <property type="entry name" value="ABC_TRANSPORTER_2"/>
    <property type="match status" value="1"/>
</dbReference>
<evidence type="ECO:0000313" key="7">
    <source>
        <dbReference type="Proteomes" id="UP000500857"/>
    </source>
</evidence>
<keyword evidence="2" id="KW-0813">Transport</keyword>
<dbReference type="InterPro" id="IPR003439">
    <property type="entry name" value="ABC_transporter-like_ATP-bd"/>
</dbReference>
<feature type="domain" description="ABC transporter" evidence="5">
    <location>
        <begin position="7"/>
        <end position="253"/>
    </location>
</feature>
<dbReference type="KEGG" id="oxy:HCG48_22010"/>
<dbReference type="InterPro" id="IPR050153">
    <property type="entry name" value="Metal_Ion_Import_ABC"/>
</dbReference>
<dbReference type="Pfam" id="PF00005">
    <property type="entry name" value="ABC_tran"/>
    <property type="match status" value="1"/>
</dbReference>
<comment type="similarity">
    <text evidence="1">Belongs to the ABC transporter superfamily.</text>
</comment>
<evidence type="ECO:0000313" key="6">
    <source>
        <dbReference type="EMBL" id="QIZ73882.1"/>
    </source>
</evidence>
<keyword evidence="3" id="KW-0547">Nucleotide-binding</keyword>
<protein>
    <submittedName>
        <fullName evidence="6">Metal ABC transporter ATP-binding protein</fullName>
    </submittedName>
</protein>
<dbReference type="InterPro" id="IPR027417">
    <property type="entry name" value="P-loop_NTPase"/>
</dbReference>
<dbReference type="PANTHER" id="PTHR42734:SF17">
    <property type="entry name" value="METAL TRANSPORT SYSTEM ATP-BINDING PROTEIN TM_0124-RELATED"/>
    <property type="match status" value="1"/>
</dbReference>
<keyword evidence="4 6" id="KW-0067">ATP-binding</keyword>
<dbReference type="GO" id="GO:0005524">
    <property type="term" value="F:ATP binding"/>
    <property type="evidence" value="ECO:0007669"/>
    <property type="project" value="UniProtKB-KW"/>
</dbReference>
<dbReference type="GO" id="GO:0016887">
    <property type="term" value="F:ATP hydrolysis activity"/>
    <property type="evidence" value="ECO:0007669"/>
    <property type="project" value="InterPro"/>
</dbReference>
<proteinExistence type="inferred from homology"/>
<dbReference type="AlphaFoldDB" id="A0A6H1U4T5"/>
<dbReference type="PANTHER" id="PTHR42734">
    <property type="entry name" value="METAL TRANSPORT SYSTEM ATP-BINDING PROTEIN TM_0124-RELATED"/>
    <property type="match status" value="1"/>
</dbReference>